<dbReference type="RefSeq" id="WP_216875927.1">
    <property type="nucleotide sequence ID" value="NZ_JAERQM010000003.1"/>
</dbReference>
<evidence type="ECO:0000259" key="1">
    <source>
        <dbReference type="Pfam" id="PF04909"/>
    </source>
</evidence>
<dbReference type="Proteomes" id="UP000689967">
    <property type="component" value="Unassembled WGS sequence"/>
</dbReference>
<reference evidence="2 3" key="1">
    <citation type="submission" date="2021-01" db="EMBL/GenBank/DDBJ databases">
        <title>Roseomonas sp. nov, a bacterium isolated from an oil production mixture in Yumen Oilfield.</title>
        <authorList>
            <person name="Wu D."/>
        </authorList>
    </citation>
    <scope>NUCLEOTIDE SEQUENCE [LARGE SCALE GENOMIC DNA]</scope>
    <source>
        <strain evidence="2 3">ROY-5-3</strain>
    </source>
</reference>
<dbReference type="PANTHER" id="PTHR35563">
    <property type="entry name" value="BARREL METAL-DEPENDENT HYDROLASE, PUTATIVE (AFU_ORTHOLOGUE AFUA_1G16240)-RELATED"/>
    <property type="match status" value="1"/>
</dbReference>
<evidence type="ECO:0000313" key="3">
    <source>
        <dbReference type="Proteomes" id="UP000689967"/>
    </source>
</evidence>
<accession>A0ABS6H7B8</accession>
<dbReference type="Pfam" id="PF04909">
    <property type="entry name" value="Amidohydro_2"/>
    <property type="match status" value="1"/>
</dbReference>
<organism evidence="2 3">
    <name type="scientific">Falsiroseomonas oleicola</name>
    <dbReference type="NCBI Taxonomy" id="2801474"/>
    <lineage>
        <taxon>Bacteria</taxon>
        <taxon>Pseudomonadati</taxon>
        <taxon>Pseudomonadota</taxon>
        <taxon>Alphaproteobacteria</taxon>
        <taxon>Acetobacterales</taxon>
        <taxon>Roseomonadaceae</taxon>
        <taxon>Falsiroseomonas</taxon>
    </lineage>
</organism>
<proteinExistence type="predicted"/>
<keyword evidence="3" id="KW-1185">Reference proteome</keyword>
<protein>
    <submittedName>
        <fullName evidence="2">Amidohydrolase family protein</fullName>
    </submittedName>
</protein>
<feature type="domain" description="Amidohydrolase-related" evidence="1">
    <location>
        <begin position="20"/>
        <end position="281"/>
    </location>
</feature>
<comment type="caution">
    <text evidence="2">The sequence shown here is derived from an EMBL/GenBank/DDBJ whole genome shotgun (WGS) entry which is preliminary data.</text>
</comment>
<name>A0ABS6H7B8_9PROT</name>
<gene>
    <name evidence="2" type="ORF">JJQ90_12790</name>
</gene>
<sequence>MTVAAPSVSGPKHPVPAGACDTHTHVFDTRFAAGPAPYALPRADLATHAAMRATLGTPRAVLVQPAPYGRDPSCLLDALARSGGTLRGVMIADASVTDETLQAWHAAGVRALRFVEMQAPNGSGRYPGSIGVDALRALAPRLRALGWQAHLWASATQFSELLPALVPLGVPLVLDHLAMPDGVADPAFGGVLRHLRDGDVWVKITLCRVTRGAAAEALRPLQDALVAANPDRLLWGSDWPYVRMEPAPDAGAMLDLFLDWLGDDALARRILVDNPRELFAFDD</sequence>
<evidence type="ECO:0000313" key="2">
    <source>
        <dbReference type="EMBL" id="MBU8544590.1"/>
    </source>
</evidence>
<dbReference type="PANTHER" id="PTHR35563:SF2">
    <property type="entry name" value="BARREL METAL-DEPENDENT HYDROLASE, PUTATIVE (AFU_ORTHOLOGUE AFUA_1G16240)-RELATED"/>
    <property type="match status" value="1"/>
</dbReference>
<dbReference type="EMBL" id="JAERQM010000003">
    <property type="protein sequence ID" value="MBU8544590.1"/>
    <property type="molecule type" value="Genomic_DNA"/>
</dbReference>
<dbReference type="InterPro" id="IPR052358">
    <property type="entry name" value="Aro_Compnd_Degr_Hydrolases"/>
</dbReference>
<dbReference type="InterPro" id="IPR006680">
    <property type="entry name" value="Amidohydro-rel"/>
</dbReference>